<feature type="signal peptide" evidence="1">
    <location>
        <begin position="1"/>
        <end position="28"/>
    </location>
</feature>
<dbReference type="CDD" id="cd05483">
    <property type="entry name" value="retropepsin_like_bacteria"/>
    <property type="match status" value="1"/>
</dbReference>
<protein>
    <submittedName>
        <fullName evidence="3">PDZ domain-containing protein</fullName>
    </submittedName>
</protein>
<dbReference type="AlphaFoldDB" id="A0A563UGR5"/>
<dbReference type="InterPro" id="IPR034122">
    <property type="entry name" value="Retropepsin-like_bacterial"/>
</dbReference>
<dbReference type="SUPFAM" id="SSF50156">
    <property type="entry name" value="PDZ domain-like"/>
    <property type="match status" value="1"/>
</dbReference>
<reference evidence="3 4" key="1">
    <citation type="submission" date="2019-07" db="EMBL/GenBank/DDBJ databases">
        <authorList>
            <person name="Kim J."/>
        </authorList>
    </citation>
    <scope>NUCLEOTIDE SEQUENCE [LARGE SCALE GENOMIC DNA]</scope>
    <source>
        <strain evidence="4">dk17</strain>
    </source>
</reference>
<dbReference type="OrthoDB" id="3521766at2"/>
<accession>A0A563UGR5</accession>
<evidence type="ECO:0000313" key="4">
    <source>
        <dbReference type="Proteomes" id="UP000320042"/>
    </source>
</evidence>
<dbReference type="InterPro" id="IPR036034">
    <property type="entry name" value="PDZ_sf"/>
</dbReference>
<gene>
    <name evidence="3" type="ORF">FPZ43_06530</name>
</gene>
<evidence type="ECO:0000259" key="2">
    <source>
        <dbReference type="PROSITE" id="PS50106"/>
    </source>
</evidence>
<dbReference type="Gene3D" id="2.40.70.10">
    <property type="entry name" value="Acid Proteases"/>
    <property type="match status" value="2"/>
</dbReference>
<dbReference type="RefSeq" id="WP_146381048.1">
    <property type="nucleotide sequence ID" value="NZ_VOEJ01000002.1"/>
</dbReference>
<dbReference type="InterPro" id="IPR021109">
    <property type="entry name" value="Peptidase_aspartic_dom_sf"/>
</dbReference>
<dbReference type="InterPro" id="IPR001478">
    <property type="entry name" value="PDZ"/>
</dbReference>
<evidence type="ECO:0000256" key="1">
    <source>
        <dbReference type="SAM" id="SignalP"/>
    </source>
</evidence>
<feature type="chain" id="PRO_5021864594" evidence="1">
    <location>
        <begin position="29"/>
        <end position="412"/>
    </location>
</feature>
<dbReference type="Pfam" id="PF00595">
    <property type="entry name" value="PDZ"/>
    <property type="match status" value="1"/>
</dbReference>
<feature type="domain" description="PDZ" evidence="2">
    <location>
        <begin position="341"/>
        <end position="392"/>
    </location>
</feature>
<dbReference type="EMBL" id="VOEJ01000002">
    <property type="protein sequence ID" value="TWR30590.1"/>
    <property type="molecule type" value="Genomic_DNA"/>
</dbReference>
<organism evidence="3 4">
    <name type="scientific">Mucilaginibacter pallidiroseus</name>
    <dbReference type="NCBI Taxonomy" id="2599295"/>
    <lineage>
        <taxon>Bacteria</taxon>
        <taxon>Pseudomonadati</taxon>
        <taxon>Bacteroidota</taxon>
        <taxon>Sphingobacteriia</taxon>
        <taxon>Sphingobacteriales</taxon>
        <taxon>Sphingobacteriaceae</taxon>
        <taxon>Mucilaginibacter</taxon>
    </lineage>
</organism>
<dbReference type="Pfam" id="PF13650">
    <property type="entry name" value="Asp_protease_2"/>
    <property type="match status" value="1"/>
</dbReference>
<dbReference type="Proteomes" id="UP000320042">
    <property type="component" value="Unassembled WGS sequence"/>
</dbReference>
<evidence type="ECO:0000313" key="3">
    <source>
        <dbReference type="EMBL" id="TWR30590.1"/>
    </source>
</evidence>
<dbReference type="PROSITE" id="PS50106">
    <property type="entry name" value="PDZ"/>
    <property type="match status" value="1"/>
</dbReference>
<keyword evidence="4" id="KW-1185">Reference proteome</keyword>
<name>A0A563UGR5_9SPHI</name>
<proteinExistence type="predicted"/>
<keyword evidence="1" id="KW-0732">Signal</keyword>
<dbReference type="Gene3D" id="2.30.42.10">
    <property type="match status" value="1"/>
</dbReference>
<dbReference type="SMART" id="SM00228">
    <property type="entry name" value="PDZ"/>
    <property type="match status" value="1"/>
</dbReference>
<comment type="caution">
    <text evidence="3">The sequence shown here is derived from an EMBL/GenBank/DDBJ whole genome shotgun (WGS) entry which is preliminary data.</text>
</comment>
<sequence length="412" mass="46075">MFAYRHFRSKVHLLLTALFCYLSAALFAQSFKLDDSTDKVTLPFKAVRNMVVVQLRINSKGPFNFLLDTGVGIMIITEPGIVDSLSIAHKRKIRISGLGDGEDYEAQVTSVLDIQMPGLHSEGVAAAVLKQDYFNLSSYAGMPIHGIVGYDFFNSLAVKLSFRDSTVTVCRPKDLRGIRKYSWVPLSIEDKKPYIQTLITLPNGNTTHSKFVVDLGAGHPLLLENMIAKSGLPAKFIVANLGVAINGPIKGYLSRVKELSLGRYKLKDVLTSFPDDPDTTNRYKIARDGNIGIGILKKFDVVFDYSNSSLYLKANKQFKQAYEYDMSGLEYFATGKDYSHVVISRVAPGSPAFDAGLEKGDEIMSINLKPVSKMSIEEIDNFFKSRNERTLLLDIFHDNRYDKVIITLKRRI</sequence>